<evidence type="ECO:0000313" key="5">
    <source>
        <dbReference type="EMBL" id="CAF4045881.1"/>
    </source>
</evidence>
<dbReference type="InterPro" id="IPR000639">
    <property type="entry name" value="Epox_hydrolase-like"/>
</dbReference>
<keyword evidence="1" id="KW-0378">Hydrolase</keyword>
<accession>A0A815B2N5</accession>
<proteinExistence type="inferred from homology"/>
<evidence type="ECO:0000256" key="2">
    <source>
        <dbReference type="ARBA" id="ARBA00038334"/>
    </source>
</evidence>
<evidence type="ECO:0000313" key="4">
    <source>
        <dbReference type="EMBL" id="CAF1264558.1"/>
    </source>
</evidence>
<evidence type="ECO:0000313" key="6">
    <source>
        <dbReference type="Proteomes" id="UP000663829"/>
    </source>
</evidence>
<dbReference type="PANTHER" id="PTHR43329">
    <property type="entry name" value="EPOXIDE HYDROLASE"/>
    <property type="match status" value="1"/>
</dbReference>
<dbReference type="InterPro" id="IPR000073">
    <property type="entry name" value="AB_hydrolase_1"/>
</dbReference>
<evidence type="ECO:0000256" key="1">
    <source>
        <dbReference type="ARBA" id="ARBA00022801"/>
    </source>
</evidence>
<dbReference type="Gene3D" id="3.40.50.1820">
    <property type="entry name" value="alpha/beta hydrolase"/>
    <property type="match status" value="1"/>
</dbReference>
<dbReference type="EMBL" id="CAJNOQ010010927">
    <property type="protein sequence ID" value="CAF1264558.1"/>
    <property type="molecule type" value="Genomic_DNA"/>
</dbReference>
<comment type="caution">
    <text evidence="4">The sequence shown here is derived from an EMBL/GenBank/DDBJ whole genome shotgun (WGS) entry which is preliminary data.</text>
</comment>
<organism evidence="4 6">
    <name type="scientific">Didymodactylos carnosus</name>
    <dbReference type="NCBI Taxonomy" id="1234261"/>
    <lineage>
        <taxon>Eukaryota</taxon>
        <taxon>Metazoa</taxon>
        <taxon>Spiralia</taxon>
        <taxon>Gnathifera</taxon>
        <taxon>Rotifera</taxon>
        <taxon>Eurotatoria</taxon>
        <taxon>Bdelloidea</taxon>
        <taxon>Philodinida</taxon>
        <taxon>Philodinidae</taxon>
        <taxon>Didymodactylos</taxon>
    </lineage>
</organism>
<dbReference type="GO" id="GO:0004301">
    <property type="term" value="F:epoxide hydrolase activity"/>
    <property type="evidence" value="ECO:0007669"/>
    <property type="project" value="UniProtKB-ARBA"/>
</dbReference>
<dbReference type="AlphaFoldDB" id="A0A815B2N5"/>
<dbReference type="Pfam" id="PF00561">
    <property type="entry name" value="Abhydrolase_1"/>
    <property type="match status" value="1"/>
</dbReference>
<keyword evidence="6" id="KW-1185">Reference proteome</keyword>
<dbReference type="PRINTS" id="PR00412">
    <property type="entry name" value="EPOXHYDRLASE"/>
</dbReference>
<gene>
    <name evidence="4" type="ORF">GPM918_LOCUS26775</name>
    <name evidence="5" type="ORF">SRO942_LOCUS26990</name>
</gene>
<dbReference type="SUPFAM" id="SSF53474">
    <property type="entry name" value="alpha/beta-Hydrolases"/>
    <property type="match status" value="1"/>
</dbReference>
<dbReference type="OrthoDB" id="408373at2759"/>
<feature type="domain" description="AB hydrolase-1" evidence="3">
    <location>
        <begin position="35"/>
        <end position="309"/>
    </location>
</feature>
<name>A0A815B2N5_9BILA</name>
<comment type="similarity">
    <text evidence="2">Belongs to the AB hydrolase superfamily. Epoxide hydrolase family.</text>
</comment>
<reference evidence="4" key="1">
    <citation type="submission" date="2021-02" db="EMBL/GenBank/DDBJ databases">
        <authorList>
            <person name="Nowell W R."/>
        </authorList>
    </citation>
    <scope>NUCLEOTIDE SEQUENCE</scope>
</reference>
<evidence type="ECO:0000259" key="3">
    <source>
        <dbReference type="Pfam" id="PF00561"/>
    </source>
</evidence>
<sequence length="325" mass="37175">MLKTQSYEVATNITYEYIYVKASGSGDDDDNNARPTLLFLHGFPSSFHCWRHQIEHFSQQGYGCLAPNMMGYGKTYSPLNTDEYRSKSMVEHLVALLNHLHLGKVFVIGHDWGTRPGSRFVLYHPQQTLGLVLISVGYTPPGIIDLDQALESSKQAFGYETLGYWKFFISDDCATIIENNLESFLDLAFTSDPVQWKTDFAPIGKAREWLTNGRRTARASYMTEDDYKIFRQYIAEGMQPKLNWYKAAIANVDGDDEMNVDPTIKRPVLFIGGRKDYVSLISAYSGQKQYIADVETIELETSHWVMEESPEEVNRAIDEWLKRIV</sequence>
<dbReference type="InterPro" id="IPR029058">
    <property type="entry name" value="AB_hydrolase_fold"/>
</dbReference>
<dbReference type="EMBL" id="CAJOBC010020307">
    <property type="protein sequence ID" value="CAF4045881.1"/>
    <property type="molecule type" value="Genomic_DNA"/>
</dbReference>
<protein>
    <recommendedName>
        <fullName evidence="3">AB hydrolase-1 domain-containing protein</fullName>
    </recommendedName>
</protein>
<dbReference type="Proteomes" id="UP000663829">
    <property type="component" value="Unassembled WGS sequence"/>
</dbReference>
<dbReference type="Proteomes" id="UP000681722">
    <property type="component" value="Unassembled WGS sequence"/>
</dbReference>